<evidence type="ECO:0000256" key="2">
    <source>
        <dbReference type="RuleBase" id="RU000363"/>
    </source>
</evidence>
<dbReference type="GO" id="GO:0032787">
    <property type="term" value="P:monocarboxylic acid metabolic process"/>
    <property type="evidence" value="ECO:0007669"/>
    <property type="project" value="UniProtKB-ARBA"/>
</dbReference>
<dbReference type="InterPro" id="IPR050259">
    <property type="entry name" value="SDR"/>
</dbReference>
<dbReference type="PRINTS" id="PR00080">
    <property type="entry name" value="SDRFAMILY"/>
</dbReference>
<keyword evidence="4" id="KW-0560">Oxidoreductase</keyword>
<dbReference type="PROSITE" id="PS00061">
    <property type="entry name" value="ADH_SHORT"/>
    <property type="match status" value="1"/>
</dbReference>
<dbReference type="InterPro" id="IPR002347">
    <property type="entry name" value="SDR_fam"/>
</dbReference>
<dbReference type="PRINTS" id="PR00081">
    <property type="entry name" value="GDHRDH"/>
</dbReference>
<proteinExistence type="inferred from homology"/>
<dbReference type="FunFam" id="3.40.50.720:FF:000084">
    <property type="entry name" value="Short-chain dehydrogenase reductase"/>
    <property type="match status" value="1"/>
</dbReference>
<dbReference type="InterPro" id="IPR020904">
    <property type="entry name" value="Sc_DH/Rdtase_CS"/>
</dbReference>
<dbReference type="GO" id="GO:0016491">
    <property type="term" value="F:oxidoreductase activity"/>
    <property type="evidence" value="ECO:0007669"/>
    <property type="project" value="UniProtKB-KW"/>
</dbReference>
<dbReference type="Pfam" id="PF00106">
    <property type="entry name" value="adh_short"/>
    <property type="match status" value="1"/>
</dbReference>
<feature type="domain" description="Ketoreductase" evidence="3">
    <location>
        <begin position="11"/>
        <end position="193"/>
    </location>
</feature>
<sequence length="267" mass="26836">MTGSTGSLSGRHALVTGGGRGIGAAIARRLLADGASVTLLGRDAGALQATGQALRELAPAGTMVSSVTADIADADSVARAFAAAAEQSGPVSMLVNNAGQAHSAPFLKTDAALWQRMLDVNLTGTFLCTQAALPAMLDAGWGRIVNVASTAGLIGYGYVSAYCAAKHGVIGLTRALALETAAKGVTVNAVCPGYTETDIVRDAVANIVGKTGRTEAEARAELAARNPQRRLVQPEEVADAVAWLCQPSAAAITGQAIPVAGGEVMAG</sequence>
<dbReference type="AlphaFoldDB" id="A0A1K0IP66"/>
<dbReference type="NCBIfam" id="NF009466">
    <property type="entry name" value="PRK12826.1-2"/>
    <property type="match status" value="1"/>
</dbReference>
<evidence type="ECO:0000259" key="3">
    <source>
        <dbReference type="SMART" id="SM00822"/>
    </source>
</evidence>
<reference evidence="4" key="1">
    <citation type="submission" date="2016-09" db="EMBL/GenBank/DDBJ databases">
        <authorList>
            <person name="Capua I."/>
            <person name="De Benedictis P."/>
            <person name="Joannis T."/>
            <person name="Lombin L.H."/>
            <person name="Cattoli G."/>
        </authorList>
    </citation>
    <scope>NUCLEOTIDE SEQUENCE</scope>
    <source>
        <strain evidence="4">B9</strain>
    </source>
</reference>
<dbReference type="InterPro" id="IPR036291">
    <property type="entry name" value="NAD(P)-bd_dom_sf"/>
</dbReference>
<name>A0A1K0IP66_CUPNE</name>
<organism evidence="4">
    <name type="scientific">Cupriavidus necator</name>
    <name type="common">Alcaligenes eutrophus</name>
    <name type="synonym">Ralstonia eutropha</name>
    <dbReference type="NCBI Taxonomy" id="106590"/>
    <lineage>
        <taxon>Bacteria</taxon>
        <taxon>Pseudomonadati</taxon>
        <taxon>Pseudomonadota</taxon>
        <taxon>Betaproteobacteria</taxon>
        <taxon>Burkholderiales</taxon>
        <taxon>Burkholderiaceae</taxon>
        <taxon>Cupriavidus</taxon>
    </lineage>
</organism>
<dbReference type="EC" id="1.3.1.-" evidence="4"/>
<gene>
    <name evidence="4" type="primary">actIII</name>
    <name evidence="4" type="ORF">CNECB9_5140060</name>
</gene>
<dbReference type="RefSeq" id="WP_340529275.1">
    <property type="nucleotide sequence ID" value="NZ_FMSH01000462.1"/>
</dbReference>
<evidence type="ECO:0000256" key="1">
    <source>
        <dbReference type="ARBA" id="ARBA00006484"/>
    </source>
</evidence>
<dbReference type="SMART" id="SM00822">
    <property type="entry name" value="PKS_KR"/>
    <property type="match status" value="1"/>
</dbReference>
<comment type="similarity">
    <text evidence="1 2">Belongs to the short-chain dehydrogenases/reductases (SDR) family.</text>
</comment>
<dbReference type="InterPro" id="IPR057326">
    <property type="entry name" value="KR_dom"/>
</dbReference>
<protein>
    <submittedName>
        <fullName evidence="4">Putative ketoacyl reductase</fullName>
        <ecNumber evidence="4">1.3.1.-</ecNumber>
    </submittedName>
</protein>
<accession>A0A1K0IP66</accession>
<evidence type="ECO:0000313" key="4">
    <source>
        <dbReference type="EMBL" id="SCU92872.1"/>
    </source>
</evidence>
<dbReference type="Gene3D" id="3.40.50.720">
    <property type="entry name" value="NAD(P)-binding Rossmann-like Domain"/>
    <property type="match status" value="1"/>
</dbReference>
<dbReference type="PANTHER" id="PTHR42879">
    <property type="entry name" value="3-OXOACYL-(ACYL-CARRIER-PROTEIN) REDUCTASE"/>
    <property type="match status" value="1"/>
</dbReference>
<dbReference type="SUPFAM" id="SSF51735">
    <property type="entry name" value="NAD(P)-binding Rossmann-fold domains"/>
    <property type="match status" value="1"/>
</dbReference>
<dbReference type="PANTHER" id="PTHR42879:SF2">
    <property type="entry name" value="3-OXOACYL-[ACYL-CARRIER-PROTEIN] REDUCTASE FABG"/>
    <property type="match status" value="1"/>
</dbReference>
<dbReference type="CDD" id="cd05233">
    <property type="entry name" value="SDR_c"/>
    <property type="match status" value="1"/>
</dbReference>
<dbReference type="EMBL" id="FMSH01000462">
    <property type="protein sequence ID" value="SCU92872.1"/>
    <property type="molecule type" value="Genomic_DNA"/>
</dbReference>